<evidence type="ECO:0000313" key="3">
    <source>
        <dbReference type="Proteomes" id="UP001608902"/>
    </source>
</evidence>
<protein>
    <recommendedName>
        <fullName evidence="4">G-protein coupled receptors family 1 profile domain-containing protein</fullName>
    </recommendedName>
</protein>
<dbReference type="EMBL" id="JBGFUD010006551">
    <property type="protein sequence ID" value="MFH4981067.1"/>
    <property type="molecule type" value="Genomic_DNA"/>
</dbReference>
<keyword evidence="1" id="KW-0812">Transmembrane</keyword>
<evidence type="ECO:0000313" key="2">
    <source>
        <dbReference type="EMBL" id="MFH4981067.1"/>
    </source>
</evidence>
<gene>
    <name evidence="2" type="ORF">AB6A40_007776</name>
</gene>
<dbReference type="Proteomes" id="UP001608902">
    <property type="component" value="Unassembled WGS sequence"/>
</dbReference>
<evidence type="ECO:0008006" key="4">
    <source>
        <dbReference type="Google" id="ProtNLM"/>
    </source>
</evidence>
<accession>A0ABD6EWX4</accession>
<feature type="transmembrane region" description="Helical" evidence="1">
    <location>
        <begin position="75"/>
        <end position="92"/>
    </location>
</feature>
<proteinExistence type="predicted"/>
<reference evidence="2 3" key="1">
    <citation type="submission" date="2024-08" db="EMBL/GenBank/DDBJ databases">
        <title>Gnathostoma spinigerum genome.</title>
        <authorList>
            <person name="Gonzalez-Bertolin B."/>
            <person name="Monzon S."/>
            <person name="Zaballos A."/>
            <person name="Jimenez P."/>
            <person name="Dekumyoy P."/>
            <person name="Varona S."/>
            <person name="Cuesta I."/>
            <person name="Sumanam S."/>
            <person name="Adisakwattana P."/>
            <person name="Gasser R.B."/>
            <person name="Hernandez-Gonzalez A."/>
            <person name="Young N.D."/>
            <person name="Perteguer M.J."/>
        </authorList>
    </citation>
    <scope>NUCLEOTIDE SEQUENCE [LARGE SCALE GENOMIC DNA]</scope>
    <source>
        <strain evidence="2">AL3</strain>
        <tissue evidence="2">Liver</tissue>
    </source>
</reference>
<feature type="transmembrane region" description="Helical" evidence="1">
    <location>
        <begin position="42"/>
        <end position="63"/>
    </location>
</feature>
<feature type="transmembrane region" description="Helical" evidence="1">
    <location>
        <begin position="7"/>
        <end position="30"/>
    </location>
</feature>
<sequence>MLFNTLLLSIGAYFISMIGQTTVEIAVFWVHDPDEVADWAQWYQVARIVAFTDPLLNPVLATVRTPVLRKKMACFIRFLSTVCIVIGCPWQYGRLLEKRWLLKSSLDHRITADITNEGRCCAVSRVDSLLFEIRHHDKTKCNPGDRVTKEKRKN</sequence>
<organism evidence="2 3">
    <name type="scientific">Gnathostoma spinigerum</name>
    <dbReference type="NCBI Taxonomy" id="75299"/>
    <lineage>
        <taxon>Eukaryota</taxon>
        <taxon>Metazoa</taxon>
        <taxon>Ecdysozoa</taxon>
        <taxon>Nematoda</taxon>
        <taxon>Chromadorea</taxon>
        <taxon>Rhabditida</taxon>
        <taxon>Spirurina</taxon>
        <taxon>Gnathostomatomorpha</taxon>
        <taxon>Gnathostomatoidea</taxon>
        <taxon>Gnathostomatidae</taxon>
        <taxon>Gnathostoma</taxon>
    </lineage>
</organism>
<evidence type="ECO:0000256" key="1">
    <source>
        <dbReference type="SAM" id="Phobius"/>
    </source>
</evidence>
<name>A0ABD6EWX4_9BILA</name>
<keyword evidence="3" id="KW-1185">Reference proteome</keyword>
<dbReference type="AlphaFoldDB" id="A0ABD6EWX4"/>
<comment type="caution">
    <text evidence="2">The sequence shown here is derived from an EMBL/GenBank/DDBJ whole genome shotgun (WGS) entry which is preliminary data.</text>
</comment>
<keyword evidence="1" id="KW-0472">Membrane</keyword>
<keyword evidence="1" id="KW-1133">Transmembrane helix</keyword>